<keyword evidence="10" id="KW-0732">Signal</keyword>
<keyword evidence="14" id="KW-1185">Reference proteome</keyword>
<dbReference type="InterPro" id="IPR003660">
    <property type="entry name" value="HAMP_dom"/>
</dbReference>
<keyword evidence="5 9" id="KW-0812">Transmembrane</keyword>
<gene>
    <name evidence="13" type="ORF">KO353_13560</name>
</gene>
<evidence type="ECO:0000313" key="14">
    <source>
        <dbReference type="Proteomes" id="UP000694001"/>
    </source>
</evidence>
<feature type="transmembrane region" description="Helical" evidence="9">
    <location>
        <begin position="154"/>
        <end position="177"/>
    </location>
</feature>
<evidence type="ECO:0000256" key="3">
    <source>
        <dbReference type="ARBA" id="ARBA00022553"/>
    </source>
</evidence>
<evidence type="ECO:0000256" key="9">
    <source>
        <dbReference type="SAM" id="Phobius"/>
    </source>
</evidence>
<keyword evidence="3" id="KW-0597">Phosphoprotein</keyword>
<dbReference type="EMBL" id="CP076448">
    <property type="protein sequence ID" value="QXM24268.1"/>
    <property type="molecule type" value="Genomic_DNA"/>
</dbReference>
<feature type="domain" description="HAMP" evidence="12">
    <location>
        <begin position="174"/>
        <end position="225"/>
    </location>
</feature>
<reference evidence="13" key="1">
    <citation type="submission" date="2021-06" db="EMBL/GenBank/DDBJ databases">
        <title>Elioraea tepida, sp. nov., a moderately thermophilic aerobic anoxygenic phototrophic bacterium isolated from an alkaline siliceous hot spring mat community in Yellowstone National Park, WY, USA.</title>
        <authorList>
            <person name="Saini M.K."/>
            <person name="Yoshida S."/>
            <person name="Sebastian A."/>
            <person name="Hirose S."/>
            <person name="Hara E."/>
            <person name="Tamaki H."/>
            <person name="Soulier N.T."/>
            <person name="Albert I."/>
            <person name="Hanada S."/>
            <person name="Bryant D.A."/>
            <person name="Tank M."/>
        </authorList>
    </citation>
    <scope>NUCLEOTIDE SEQUENCE</scope>
    <source>
        <strain evidence="13">MS-P2</strain>
    </source>
</reference>
<keyword evidence="6 13" id="KW-0418">Kinase</keyword>
<dbReference type="SMART" id="SM00387">
    <property type="entry name" value="HATPase_c"/>
    <property type="match status" value="1"/>
</dbReference>
<dbReference type="Proteomes" id="UP000694001">
    <property type="component" value="Chromosome"/>
</dbReference>
<evidence type="ECO:0000256" key="4">
    <source>
        <dbReference type="ARBA" id="ARBA00022679"/>
    </source>
</evidence>
<dbReference type="GO" id="GO:0005886">
    <property type="term" value="C:plasma membrane"/>
    <property type="evidence" value="ECO:0007669"/>
    <property type="project" value="TreeGrafter"/>
</dbReference>
<dbReference type="PANTHER" id="PTHR45436">
    <property type="entry name" value="SENSOR HISTIDINE KINASE YKOH"/>
    <property type="match status" value="1"/>
</dbReference>
<evidence type="ECO:0000256" key="6">
    <source>
        <dbReference type="ARBA" id="ARBA00022777"/>
    </source>
</evidence>
<proteinExistence type="predicted"/>
<dbReference type="PROSITE" id="PS50885">
    <property type="entry name" value="HAMP"/>
    <property type="match status" value="1"/>
</dbReference>
<accession>A0A975U1Y2</accession>
<dbReference type="KEGG" id="elio:KO353_13560"/>
<evidence type="ECO:0000256" key="2">
    <source>
        <dbReference type="ARBA" id="ARBA00012438"/>
    </source>
</evidence>
<dbReference type="GO" id="GO:0000155">
    <property type="term" value="F:phosphorelay sensor kinase activity"/>
    <property type="evidence" value="ECO:0007669"/>
    <property type="project" value="InterPro"/>
</dbReference>
<keyword evidence="7 9" id="KW-1133">Transmembrane helix</keyword>
<evidence type="ECO:0000256" key="10">
    <source>
        <dbReference type="SAM" id="SignalP"/>
    </source>
</evidence>
<evidence type="ECO:0000259" key="11">
    <source>
        <dbReference type="PROSITE" id="PS50109"/>
    </source>
</evidence>
<evidence type="ECO:0000256" key="5">
    <source>
        <dbReference type="ARBA" id="ARBA00022692"/>
    </source>
</evidence>
<evidence type="ECO:0000256" key="7">
    <source>
        <dbReference type="ARBA" id="ARBA00022989"/>
    </source>
</evidence>
<evidence type="ECO:0000256" key="8">
    <source>
        <dbReference type="ARBA" id="ARBA00023012"/>
    </source>
</evidence>
<sequence length="434" mass="45108">MIRSLRARLLAASLASFVLALGAAAFAIGRVLDTAVTDGFRARLEGNLIAIAAGLDRDEVTAQLTLAVPPADPKFAVPLSGWYWQVAEEDGTVRLASPSLWNTTLDHAVAPDGGALMRVARRFGVPGGGGAVEVAVAAPVSALEAELAAARRPVLMVVALLGFALLAAATVQVAVGLRPLAALRRDIAAIRTGRIARLPPARFSEVAPLTEDLNALLAHHEAMVERARRNAGDLAHGLKTPLAAILNAAAEPGRDPDGMIAQAARRMERQLRHHLQRARIAGVAGLPGARCPVAPVLDDLAFMLERAHAGRAVRITVSAKGAPDFAGARGDLEEMAGNLMDNACKWARGRVQVTADGAVGRLRIRIADDGPGMPEQARVSALRHGTRLDESVPGQGFGLAIVVETAAIYGGSLTLGDGGPGLVATLDLPAATER</sequence>
<dbReference type="PANTHER" id="PTHR45436:SF5">
    <property type="entry name" value="SENSOR HISTIDINE KINASE TRCS"/>
    <property type="match status" value="1"/>
</dbReference>
<evidence type="ECO:0000259" key="12">
    <source>
        <dbReference type="PROSITE" id="PS50885"/>
    </source>
</evidence>
<feature type="chain" id="PRO_5036687702" description="histidine kinase" evidence="10">
    <location>
        <begin position="28"/>
        <end position="434"/>
    </location>
</feature>
<dbReference type="InterPro" id="IPR005467">
    <property type="entry name" value="His_kinase_dom"/>
</dbReference>
<dbReference type="AlphaFoldDB" id="A0A975U1Y2"/>
<name>A0A975U1Y2_9PROT</name>
<dbReference type="InterPro" id="IPR003661">
    <property type="entry name" value="HisK_dim/P_dom"/>
</dbReference>
<keyword evidence="4" id="KW-0808">Transferase</keyword>
<comment type="catalytic activity">
    <reaction evidence="1">
        <text>ATP + protein L-histidine = ADP + protein N-phospho-L-histidine.</text>
        <dbReference type="EC" id="2.7.13.3"/>
    </reaction>
</comment>
<dbReference type="InterPro" id="IPR003594">
    <property type="entry name" value="HATPase_dom"/>
</dbReference>
<feature type="domain" description="Histidine kinase" evidence="11">
    <location>
        <begin position="233"/>
        <end position="432"/>
    </location>
</feature>
<keyword evidence="8" id="KW-0902">Two-component regulatory system</keyword>
<dbReference type="PROSITE" id="PS50109">
    <property type="entry name" value="HIS_KIN"/>
    <property type="match status" value="1"/>
</dbReference>
<dbReference type="InterPro" id="IPR050428">
    <property type="entry name" value="TCS_sensor_his_kinase"/>
</dbReference>
<organism evidence="13 14">
    <name type="scientific">Elioraea tepida</name>
    <dbReference type="NCBI Taxonomy" id="2843330"/>
    <lineage>
        <taxon>Bacteria</taxon>
        <taxon>Pseudomonadati</taxon>
        <taxon>Pseudomonadota</taxon>
        <taxon>Alphaproteobacteria</taxon>
        <taxon>Acetobacterales</taxon>
        <taxon>Elioraeaceae</taxon>
        <taxon>Elioraea</taxon>
    </lineage>
</organism>
<dbReference type="CDD" id="cd00082">
    <property type="entry name" value="HisKA"/>
    <property type="match status" value="1"/>
</dbReference>
<evidence type="ECO:0000256" key="1">
    <source>
        <dbReference type="ARBA" id="ARBA00000085"/>
    </source>
</evidence>
<protein>
    <recommendedName>
        <fullName evidence="2">histidine kinase</fullName>
        <ecNumber evidence="2">2.7.13.3</ecNumber>
    </recommendedName>
</protein>
<dbReference type="RefSeq" id="WP_218285310.1">
    <property type="nucleotide sequence ID" value="NZ_CP076448.1"/>
</dbReference>
<dbReference type="Pfam" id="PF02518">
    <property type="entry name" value="HATPase_c"/>
    <property type="match status" value="1"/>
</dbReference>
<evidence type="ECO:0000313" key="13">
    <source>
        <dbReference type="EMBL" id="QXM24268.1"/>
    </source>
</evidence>
<dbReference type="EC" id="2.7.13.3" evidence="2"/>
<feature type="signal peptide" evidence="10">
    <location>
        <begin position="1"/>
        <end position="27"/>
    </location>
</feature>
<keyword evidence="9" id="KW-0472">Membrane</keyword>